<feature type="transmembrane region" description="Helical" evidence="2">
    <location>
        <begin position="100"/>
        <end position="118"/>
    </location>
</feature>
<feature type="transmembrane region" description="Helical" evidence="2">
    <location>
        <begin position="705"/>
        <end position="723"/>
    </location>
</feature>
<comment type="subcellular location">
    <subcellularLocation>
        <location evidence="1">Cell inner membrane</location>
        <topology evidence="1">Multi-pass membrane protein</topology>
    </subcellularLocation>
</comment>
<feature type="transmembrane region" description="Helical" evidence="2">
    <location>
        <begin position="557"/>
        <end position="575"/>
    </location>
</feature>
<protein>
    <submittedName>
        <fullName evidence="4">TRAP transporter permease</fullName>
    </submittedName>
</protein>
<dbReference type="InterPro" id="IPR010656">
    <property type="entry name" value="DctM"/>
</dbReference>
<feature type="transmembrane region" description="Helical" evidence="2">
    <location>
        <begin position="677"/>
        <end position="699"/>
    </location>
</feature>
<evidence type="ECO:0000259" key="3">
    <source>
        <dbReference type="Pfam" id="PF06808"/>
    </source>
</evidence>
<feature type="domain" description="TRAP C4-dicarboxylate transport system permease DctM subunit" evidence="3">
    <location>
        <begin position="138"/>
        <end position="672"/>
    </location>
</feature>
<dbReference type="InterPro" id="IPR021814">
    <property type="entry name" value="DUF3394"/>
</dbReference>
<comment type="function">
    <text evidence="1">Part of the tripartite ATP-independent periplasmic (TRAP) transport system.</text>
</comment>
<keyword evidence="2" id="KW-0472">Membrane</keyword>
<keyword evidence="1" id="KW-0997">Cell inner membrane</keyword>
<keyword evidence="2" id="KW-0812">Transmembrane</keyword>
<dbReference type="InterPro" id="IPR011853">
    <property type="entry name" value="TRAP_DctM-Dct_fused"/>
</dbReference>
<dbReference type="PANTHER" id="PTHR43849">
    <property type="entry name" value="BLL3936 PROTEIN"/>
    <property type="match status" value="1"/>
</dbReference>
<feature type="transmembrane region" description="Helical" evidence="2">
    <location>
        <begin position="467"/>
        <end position="484"/>
    </location>
</feature>
<dbReference type="Pfam" id="PF11874">
    <property type="entry name" value="DUF3394"/>
    <property type="match status" value="1"/>
</dbReference>
<keyword evidence="5" id="KW-1185">Reference proteome</keyword>
<dbReference type="NCBIfam" id="TIGR02123">
    <property type="entry name" value="TRAP_fused"/>
    <property type="match status" value="1"/>
</dbReference>
<feature type="transmembrane region" description="Helical" evidence="2">
    <location>
        <begin position="519"/>
        <end position="545"/>
    </location>
</feature>
<reference evidence="5" key="1">
    <citation type="submission" date="2023-05" db="EMBL/GenBank/DDBJ databases">
        <title>Sedimentitalea sp. nov. JM2-8.</title>
        <authorList>
            <person name="Huang J."/>
        </authorList>
    </citation>
    <scope>NUCLEOTIDE SEQUENCE [LARGE SCALE GENOMIC DNA]</scope>
    <source>
        <strain evidence="5">KHS03</strain>
    </source>
</reference>
<feature type="transmembrane region" description="Helical" evidence="2">
    <location>
        <begin position="150"/>
        <end position="178"/>
    </location>
</feature>
<dbReference type="Pfam" id="PF06808">
    <property type="entry name" value="DctM"/>
    <property type="match status" value="1"/>
</dbReference>
<sequence>MAQDTPGKGPLSEEELQELVSSSDAGARNPAGAVGTFLAIVAVVWSVFQVLLASPISNLVLPGAVINNDRSIHLAFGLFLAFMAYPALKSSPRHYIPIQDWIMGVLGAFIAMYGFFFYEKIVKSGGLADDTDKWFALLGLLLLFEGARRALGPAMAIIATIFLLYVFFGASPWVPDVIRWKGASLQKAMSHMWITSEGVFGIALGVSTKFVFLFVLFGALLDKAGAGNYFIKMAFGALGHLKGGPAKAAVVGSAATGLISGSSIANVVTTGTFTIPLMKRVGFSSEKAGAVEVASSVNGQIMPPVMGAAAFLMVEYVGISYVEVITHAFLPAAISYVALVYIVHLEAVKTNMPTLGDRAVSMGKTIGGMALFFVGFALLCYGVQYPVKAIIALMPGASGLTLSALVVAAYVALLWLAAGTDDLVPDDPNAEVVELPVVSEIYRAGLYYLLPIIVLVYFLMIEQKSPGLSAFWATTLLFVILLTQKPLKAIFRGQTNMTETFMNGVADLWQGLIDGARNMIGIALATATAGVIVGTVTLTGVGQVMADLVEFLSGGNLILMLVMVGLLSLILGMGLPTTANYIVVSSLMAGVVVELGAQSGLIVPLIAVHLFVFYFGIMADVTPPVGLASFAAAAVSGGDAIKTGFVAFFYSLRTVALPFVFIFNTDLLLIDVGWAQGILVAITATIAILVFTAGTMGWFLTKNRIYESVVLILIAFALFRPDFFMNRIQPPYQQIEPTTLVERLDTAPTGRELRVVVSGPDFDTGEPKETTMLLTVGPETSGQERLDALGLIVMEEDGIAKLDEPMFGTPASGDLGSFDFYGDEPVQLAIVQVPADQMPKELVFIPALILLGLLAFLQRARASRQGDPA</sequence>
<gene>
    <name evidence="4" type="ORF">QO231_05550</name>
</gene>
<comment type="caution">
    <text evidence="4">The sequence shown here is derived from an EMBL/GenBank/DDBJ whole genome shotgun (WGS) entry which is preliminary data.</text>
</comment>
<feature type="transmembrane region" description="Helical" evidence="2">
    <location>
        <begin position="365"/>
        <end position="383"/>
    </location>
</feature>
<name>A0ABU3VAX9_9RHOB</name>
<feature type="transmembrane region" description="Helical" evidence="2">
    <location>
        <begin position="647"/>
        <end position="670"/>
    </location>
</feature>
<keyword evidence="2" id="KW-1133">Transmembrane helix</keyword>
<proteinExistence type="predicted"/>
<dbReference type="EMBL" id="JASMWN010000003">
    <property type="protein sequence ID" value="MDU9003317.1"/>
    <property type="molecule type" value="Genomic_DNA"/>
</dbReference>
<dbReference type="PANTHER" id="PTHR43849:SF2">
    <property type="entry name" value="BLL3936 PROTEIN"/>
    <property type="match status" value="1"/>
</dbReference>
<evidence type="ECO:0000256" key="2">
    <source>
        <dbReference type="SAM" id="Phobius"/>
    </source>
</evidence>
<feature type="transmembrane region" description="Helical" evidence="2">
    <location>
        <begin position="390"/>
        <end position="418"/>
    </location>
</feature>
<feature type="transmembrane region" description="Helical" evidence="2">
    <location>
        <begin position="72"/>
        <end position="88"/>
    </location>
</feature>
<dbReference type="RefSeq" id="WP_316774571.1">
    <property type="nucleotide sequence ID" value="NZ_JASMWN010000003.1"/>
</dbReference>
<evidence type="ECO:0000256" key="1">
    <source>
        <dbReference type="RuleBase" id="RU369079"/>
    </source>
</evidence>
<feature type="transmembrane region" description="Helical" evidence="2">
    <location>
        <begin position="328"/>
        <end position="345"/>
    </location>
</feature>
<dbReference type="Proteomes" id="UP001255416">
    <property type="component" value="Unassembled WGS sequence"/>
</dbReference>
<keyword evidence="1" id="KW-1003">Cell membrane</keyword>
<accession>A0ABU3VAX9</accession>
<feature type="transmembrane region" description="Helical" evidence="2">
    <location>
        <begin position="31"/>
        <end position="52"/>
    </location>
</feature>
<keyword evidence="1" id="KW-0813">Transport</keyword>
<evidence type="ECO:0000313" key="5">
    <source>
        <dbReference type="Proteomes" id="UP001255416"/>
    </source>
</evidence>
<feature type="transmembrane region" description="Helical" evidence="2">
    <location>
        <begin position="199"/>
        <end position="221"/>
    </location>
</feature>
<evidence type="ECO:0000313" key="4">
    <source>
        <dbReference type="EMBL" id="MDU9003317.1"/>
    </source>
</evidence>
<organism evidence="4 5">
    <name type="scientific">Sedimentitalea todarodis</name>
    <dbReference type="NCBI Taxonomy" id="1631240"/>
    <lineage>
        <taxon>Bacteria</taxon>
        <taxon>Pseudomonadati</taxon>
        <taxon>Pseudomonadota</taxon>
        <taxon>Alphaproteobacteria</taxon>
        <taxon>Rhodobacterales</taxon>
        <taxon>Paracoccaceae</taxon>
        <taxon>Sedimentitalea</taxon>
    </lineage>
</organism>
<feature type="transmembrane region" description="Helical" evidence="2">
    <location>
        <begin position="441"/>
        <end position="460"/>
    </location>
</feature>